<comment type="caution">
    <text evidence="1">The sequence shown here is derived from an EMBL/GenBank/DDBJ whole genome shotgun (WGS) entry which is preliminary data.</text>
</comment>
<proteinExistence type="predicted"/>
<dbReference type="OrthoDB" id="2789670at2759"/>
<name>A0A7J6VAY4_THATH</name>
<dbReference type="AlphaFoldDB" id="A0A7J6VAY4"/>
<feature type="non-terminal residue" evidence="1">
    <location>
        <position position="148"/>
    </location>
</feature>
<organism evidence="1 2">
    <name type="scientific">Thalictrum thalictroides</name>
    <name type="common">Rue-anemone</name>
    <name type="synonym">Anemone thalictroides</name>
    <dbReference type="NCBI Taxonomy" id="46969"/>
    <lineage>
        <taxon>Eukaryota</taxon>
        <taxon>Viridiplantae</taxon>
        <taxon>Streptophyta</taxon>
        <taxon>Embryophyta</taxon>
        <taxon>Tracheophyta</taxon>
        <taxon>Spermatophyta</taxon>
        <taxon>Magnoliopsida</taxon>
        <taxon>Ranunculales</taxon>
        <taxon>Ranunculaceae</taxon>
        <taxon>Thalictroideae</taxon>
        <taxon>Thalictrum</taxon>
    </lineage>
</organism>
<dbReference type="EMBL" id="JABWDY010035735">
    <property type="protein sequence ID" value="KAF5181791.1"/>
    <property type="molecule type" value="Genomic_DNA"/>
</dbReference>
<evidence type="ECO:0000313" key="2">
    <source>
        <dbReference type="Proteomes" id="UP000554482"/>
    </source>
</evidence>
<sequence length="148" mass="16510">TTKFIISHYEFEFLNGNLTKNNSGIDGVGLELCLHHKSLGRPQFKLLEPNGDGRLLSIFSMHNICPSSSLQVHVAADYLQRPHELCTVELFSPKRIEALKLTTEDEVTAMVESIIKDCTKPDKLILHASFATKVCLKMDVPETTALKS</sequence>
<keyword evidence="2" id="KW-1185">Reference proteome</keyword>
<accession>A0A7J6VAY4</accession>
<feature type="non-terminal residue" evidence="1">
    <location>
        <position position="1"/>
    </location>
</feature>
<evidence type="ECO:0000313" key="1">
    <source>
        <dbReference type="EMBL" id="KAF5181791.1"/>
    </source>
</evidence>
<gene>
    <name evidence="1" type="ORF">FRX31_028622</name>
</gene>
<reference evidence="1 2" key="1">
    <citation type="submission" date="2020-06" db="EMBL/GenBank/DDBJ databases">
        <title>Transcriptomic and genomic resources for Thalictrum thalictroides and T. hernandezii: Facilitating candidate gene discovery in an emerging model plant lineage.</title>
        <authorList>
            <person name="Arias T."/>
            <person name="Riano-Pachon D.M."/>
            <person name="Di Stilio V.S."/>
        </authorList>
    </citation>
    <scope>NUCLEOTIDE SEQUENCE [LARGE SCALE GENOMIC DNA]</scope>
    <source>
        <strain evidence="2">cv. WT478/WT964</strain>
        <tissue evidence="1">Leaves</tissue>
    </source>
</reference>
<dbReference type="Proteomes" id="UP000554482">
    <property type="component" value="Unassembled WGS sequence"/>
</dbReference>
<protein>
    <submittedName>
        <fullName evidence="1">Uncharacterized protein</fullName>
    </submittedName>
</protein>